<dbReference type="Proteomes" id="UP000663832">
    <property type="component" value="Unassembled WGS sequence"/>
</dbReference>
<evidence type="ECO:0000256" key="4">
    <source>
        <dbReference type="ARBA" id="ARBA00022692"/>
    </source>
</evidence>
<keyword evidence="7" id="KW-0496">Mitochondrion</keyword>
<dbReference type="PRINTS" id="PR00926">
    <property type="entry name" value="MITOCARRIER"/>
</dbReference>
<dbReference type="InterPro" id="IPR018108">
    <property type="entry name" value="MCP_transmembrane"/>
</dbReference>
<keyword evidence="3 10" id="KW-0813">Transport</keyword>
<evidence type="ECO:0000256" key="5">
    <source>
        <dbReference type="ARBA" id="ARBA00022737"/>
    </source>
</evidence>
<dbReference type="SUPFAM" id="SSF103506">
    <property type="entry name" value="Mitochondrial carrier"/>
    <property type="match status" value="1"/>
</dbReference>
<evidence type="ECO:0000256" key="6">
    <source>
        <dbReference type="ARBA" id="ARBA00022989"/>
    </source>
</evidence>
<sequence length="298" mass="33085">MNVDAFIDGFSGIVGAVSSVYVGQPLDTIKTKLQTFPNQYHNFFDCTLKIFAEAGIPGFYAGTIPSLVGNIAENGILFMAYGQCQRLICSLSNKTNNEQLTTFENMLAGSVGSVFSSLVLCPTELVKCRLQTLNDMPMSNTSNNSEAQKRKISSSLSVTRHILRTEGIRGLFRGLTATLARECPGNACFFGGYEFTRSILMRENEKKADIGFFKTWIAGGMAGVCFWIVMYPVDVVKSRIQVFEPSLNFPKYTLEIIRNEGVMALYAGLFPTLIRTFVATGTLFITYEQTRCLFYHVL</sequence>
<dbReference type="GO" id="GO:1990575">
    <property type="term" value="P:mitochondrial L-ornithine transmembrane transport"/>
    <property type="evidence" value="ECO:0007669"/>
    <property type="project" value="TreeGrafter"/>
</dbReference>
<dbReference type="Pfam" id="PF00153">
    <property type="entry name" value="Mito_carr"/>
    <property type="match status" value="3"/>
</dbReference>
<feature type="repeat" description="Solcar" evidence="9">
    <location>
        <begin position="210"/>
        <end position="293"/>
    </location>
</feature>
<evidence type="ECO:0000313" key="13">
    <source>
        <dbReference type="EMBL" id="CAF1374558.1"/>
    </source>
</evidence>
<keyword evidence="4 9" id="KW-0812">Transmembrane</keyword>
<dbReference type="InterPro" id="IPR023395">
    <property type="entry name" value="MCP_dom_sf"/>
</dbReference>
<dbReference type="Gene3D" id="1.50.40.10">
    <property type="entry name" value="Mitochondrial carrier domain"/>
    <property type="match status" value="1"/>
</dbReference>
<evidence type="ECO:0000256" key="8">
    <source>
        <dbReference type="ARBA" id="ARBA00023136"/>
    </source>
</evidence>
<dbReference type="InterPro" id="IPR050567">
    <property type="entry name" value="Mitochondrial_Carrier"/>
</dbReference>
<evidence type="ECO:0000256" key="3">
    <source>
        <dbReference type="ARBA" id="ARBA00022448"/>
    </source>
</evidence>
<feature type="transmembrane region" description="Helical" evidence="11">
    <location>
        <begin position="263"/>
        <end position="285"/>
    </location>
</feature>
<evidence type="ECO:0000256" key="7">
    <source>
        <dbReference type="ARBA" id="ARBA00023128"/>
    </source>
</evidence>
<evidence type="ECO:0000256" key="10">
    <source>
        <dbReference type="RuleBase" id="RU000488"/>
    </source>
</evidence>
<evidence type="ECO:0000256" key="1">
    <source>
        <dbReference type="ARBA" id="ARBA00004225"/>
    </source>
</evidence>
<protein>
    <recommendedName>
        <fullName evidence="15">Mitochondrial ornithine transporter 1</fullName>
    </recommendedName>
</protein>
<gene>
    <name evidence="12" type="ORF">BJG266_LOCUS7937</name>
    <name evidence="13" type="ORF">QVE165_LOCUS35300</name>
</gene>
<proteinExistence type="inferred from homology"/>
<dbReference type="PROSITE" id="PS50920">
    <property type="entry name" value="SOLCAR"/>
    <property type="match status" value="3"/>
</dbReference>
<dbReference type="Proteomes" id="UP000663877">
    <property type="component" value="Unassembled WGS sequence"/>
</dbReference>
<organism evidence="13 14">
    <name type="scientific">Adineta steineri</name>
    <dbReference type="NCBI Taxonomy" id="433720"/>
    <lineage>
        <taxon>Eukaryota</taxon>
        <taxon>Metazoa</taxon>
        <taxon>Spiralia</taxon>
        <taxon>Gnathifera</taxon>
        <taxon>Rotifera</taxon>
        <taxon>Eurotatoria</taxon>
        <taxon>Bdelloidea</taxon>
        <taxon>Adinetida</taxon>
        <taxon>Adinetidae</taxon>
        <taxon>Adineta</taxon>
    </lineage>
</organism>
<comment type="caution">
    <text evidence="13">The sequence shown here is derived from an EMBL/GenBank/DDBJ whole genome shotgun (WGS) entry which is preliminary data.</text>
</comment>
<evidence type="ECO:0000256" key="9">
    <source>
        <dbReference type="PROSITE-ProRule" id="PRU00282"/>
    </source>
</evidence>
<evidence type="ECO:0000313" key="12">
    <source>
        <dbReference type="EMBL" id="CAF0852801.1"/>
    </source>
</evidence>
<dbReference type="OrthoDB" id="409586at2759"/>
<feature type="repeat" description="Solcar" evidence="9">
    <location>
        <begin position="100"/>
        <end position="199"/>
    </location>
</feature>
<dbReference type="GO" id="GO:0031966">
    <property type="term" value="C:mitochondrial membrane"/>
    <property type="evidence" value="ECO:0007669"/>
    <property type="project" value="UniProtKB-SubCell"/>
</dbReference>
<feature type="transmembrane region" description="Helical" evidence="11">
    <location>
        <begin position="211"/>
        <end position="230"/>
    </location>
</feature>
<keyword evidence="14" id="KW-1185">Reference proteome</keyword>
<accession>A0A815J4V7</accession>
<dbReference type="GO" id="GO:0000064">
    <property type="term" value="F:L-ornithine transmembrane transporter activity"/>
    <property type="evidence" value="ECO:0007669"/>
    <property type="project" value="TreeGrafter"/>
</dbReference>
<feature type="repeat" description="Solcar" evidence="9">
    <location>
        <begin position="3"/>
        <end position="87"/>
    </location>
</feature>
<keyword evidence="8 9" id="KW-0472">Membrane</keyword>
<keyword evidence="6 11" id="KW-1133">Transmembrane helix</keyword>
<reference evidence="13" key="1">
    <citation type="submission" date="2021-02" db="EMBL/GenBank/DDBJ databases">
        <authorList>
            <person name="Nowell W R."/>
        </authorList>
    </citation>
    <scope>NUCLEOTIDE SEQUENCE</scope>
</reference>
<comment type="subcellular location">
    <subcellularLocation>
        <location evidence="1">Mitochondrion membrane</location>
        <topology evidence="1">Multi-pass membrane protein</topology>
    </subcellularLocation>
</comment>
<keyword evidence="5" id="KW-0677">Repeat</keyword>
<evidence type="ECO:0008006" key="15">
    <source>
        <dbReference type="Google" id="ProtNLM"/>
    </source>
</evidence>
<name>A0A815J4V7_9BILA</name>
<evidence type="ECO:0000313" key="14">
    <source>
        <dbReference type="Proteomes" id="UP000663832"/>
    </source>
</evidence>
<dbReference type="PANTHER" id="PTHR45624">
    <property type="entry name" value="MITOCHONDRIAL BASIC AMINO ACIDS TRANSPORTER-RELATED"/>
    <property type="match status" value="1"/>
</dbReference>
<dbReference type="AlphaFoldDB" id="A0A815J4V7"/>
<dbReference type="InterPro" id="IPR002067">
    <property type="entry name" value="MCP"/>
</dbReference>
<dbReference type="EMBL" id="CAJNOI010000024">
    <property type="protein sequence ID" value="CAF0852801.1"/>
    <property type="molecule type" value="Genomic_DNA"/>
</dbReference>
<dbReference type="PANTHER" id="PTHR45624:SF12">
    <property type="entry name" value="MITOCHONDRIAL ORNITHINE TRANSPORTER 1"/>
    <property type="match status" value="1"/>
</dbReference>
<evidence type="ECO:0000256" key="2">
    <source>
        <dbReference type="ARBA" id="ARBA00006375"/>
    </source>
</evidence>
<comment type="similarity">
    <text evidence="2 10">Belongs to the mitochondrial carrier (TC 2.A.29) family.</text>
</comment>
<dbReference type="EMBL" id="CAJNOM010000341">
    <property type="protein sequence ID" value="CAF1374558.1"/>
    <property type="molecule type" value="Genomic_DNA"/>
</dbReference>
<evidence type="ECO:0000256" key="11">
    <source>
        <dbReference type="SAM" id="Phobius"/>
    </source>
</evidence>